<dbReference type="Gene3D" id="2.170.120.40">
    <property type="entry name" value="YbbR-like domain"/>
    <property type="match status" value="2"/>
</dbReference>
<keyword evidence="1" id="KW-0472">Membrane</keyword>
<accession>A0ABU0JVG2</accession>
<dbReference type="PANTHER" id="PTHR37804">
    <property type="entry name" value="CDAA REGULATORY PROTEIN CDAR"/>
    <property type="match status" value="1"/>
</dbReference>
<evidence type="ECO:0000313" key="3">
    <source>
        <dbReference type="Proteomes" id="UP001224418"/>
    </source>
</evidence>
<protein>
    <submittedName>
        <fullName evidence="2">YbbR domain-containing protein</fullName>
    </submittedName>
</protein>
<keyword evidence="3" id="KW-1185">Reference proteome</keyword>
<dbReference type="Gene3D" id="2.170.120.30">
    <property type="match status" value="2"/>
</dbReference>
<proteinExistence type="predicted"/>
<dbReference type="EMBL" id="JAUSWN010000014">
    <property type="protein sequence ID" value="MDQ0480039.1"/>
    <property type="molecule type" value="Genomic_DNA"/>
</dbReference>
<dbReference type="Proteomes" id="UP001224418">
    <property type="component" value="Unassembled WGS sequence"/>
</dbReference>
<dbReference type="PANTHER" id="PTHR37804:SF1">
    <property type="entry name" value="CDAA REGULATORY PROTEIN CDAR"/>
    <property type="match status" value="1"/>
</dbReference>
<keyword evidence="1" id="KW-1133">Transmembrane helix</keyword>
<name>A0ABU0JVG2_HATLI</name>
<evidence type="ECO:0000313" key="2">
    <source>
        <dbReference type="EMBL" id="MDQ0480039.1"/>
    </source>
</evidence>
<reference evidence="2 3" key="1">
    <citation type="submission" date="2023-07" db="EMBL/GenBank/DDBJ databases">
        <title>Genomic Encyclopedia of Type Strains, Phase IV (KMG-IV): sequencing the most valuable type-strain genomes for metagenomic binning, comparative biology and taxonomic classification.</title>
        <authorList>
            <person name="Goeker M."/>
        </authorList>
    </citation>
    <scope>NUCLEOTIDE SEQUENCE [LARGE SCALE GENOMIC DNA]</scope>
    <source>
        <strain evidence="2 3">DSM 1400</strain>
    </source>
</reference>
<comment type="caution">
    <text evidence="2">The sequence shown here is derived from an EMBL/GenBank/DDBJ whole genome shotgun (WGS) entry which is preliminary data.</text>
</comment>
<dbReference type="InterPro" id="IPR053154">
    <property type="entry name" value="c-di-AMP_regulator"/>
</dbReference>
<keyword evidence="1" id="KW-0812">Transmembrane</keyword>
<organism evidence="2 3">
    <name type="scientific">Hathewaya limosa</name>
    <name type="common">Clostridium limosum</name>
    <dbReference type="NCBI Taxonomy" id="1536"/>
    <lineage>
        <taxon>Bacteria</taxon>
        <taxon>Bacillati</taxon>
        <taxon>Bacillota</taxon>
        <taxon>Clostridia</taxon>
        <taxon>Eubacteriales</taxon>
        <taxon>Clostridiaceae</taxon>
        <taxon>Hathewaya</taxon>
    </lineage>
</organism>
<dbReference type="Pfam" id="PF07949">
    <property type="entry name" value="YbbR"/>
    <property type="match status" value="2"/>
</dbReference>
<dbReference type="RefSeq" id="WP_307355951.1">
    <property type="nucleotide sequence ID" value="NZ_BAAACJ010000019.1"/>
</dbReference>
<evidence type="ECO:0000256" key="1">
    <source>
        <dbReference type="SAM" id="Phobius"/>
    </source>
</evidence>
<dbReference type="InterPro" id="IPR012505">
    <property type="entry name" value="YbbR"/>
</dbReference>
<gene>
    <name evidence="2" type="ORF">QOZ93_001783</name>
</gene>
<feature type="transmembrane region" description="Helical" evidence="1">
    <location>
        <begin position="9"/>
        <end position="26"/>
    </location>
</feature>
<sequence length="413" mass="45349">MDKDRKEGIVVKICCVLLAFALWLYITSTQNPMVTYTIKRIPVQIKSSEVLLKNKLILQKQSGYYIDIKVQSKSSEQKAKASDFKAIIDLSGYVVKKGENKLPIQIERSPSNVSILNNGDLWLNLSIDEVIEKIVPVKINLVGKSQSGSFVKDVISNPNKIKILGPSEKVNLVDRVVGTFSVNKNTEMKESVINVIPVDASGNEVKGVNMDADSVHVSLGVNMTKEVPIKVVTKGSVSDNLKLSKLEPSISIIKIIGDEKVIKNINYIETSALDLSSISASTSKEVNLVLPTGVEILNNIKVINVNIIMDEKSTERTLSSKINIENLAPNFNAQLGKELISYKVTGSENIINGLNENDFKVYVDLSGAKEGNNMVNINIVTPQGVSLVSKDFTQMNVKLMKKESEVVNDNTSK</sequence>